<dbReference type="EMBL" id="LR797195">
    <property type="protein sequence ID" value="CAB4193340.1"/>
    <property type="molecule type" value="Genomic_DNA"/>
</dbReference>
<evidence type="ECO:0000313" key="2">
    <source>
        <dbReference type="EMBL" id="CAB4193340.1"/>
    </source>
</evidence>
<evidence type="ECO:0000313" key="1">
    <source>
        <dbReference type="EMBL" id="CAB4174962.1"/>
    </source>
</evidence>
<organism evidence="2">
    <name type="scientific">uncultured Caudovirales phage</name>
    <dbReference type="NCBI Taxonomy" id="2100421"/>
    <lineage>
        <taxon>Viruses</taxon>
        <taxon>Duplodnaviria</taxon>
        <taxon>Heunggongvirae</taxon>
        <taxon>Uroviricota</taxon>
        <taxon>Caudoviricetes</taxon>
        <taxon>Peduoviridae</taxon>
        <taxon>Maltschvirus</taxon>
        <taxon>Maltschvirus maltsch</taxon>
    </lineage>
</organism>
<sequence>MVLEPIAPETLRARLREGVVQFAFKKVDGTLRTAVGTTNLATIPTESHPKGVRESSPKQVTFFDIEKREWRSVSILREIYL</sequence>
<name>A0A6J5R743_9CAUD</name>
<dbReference type="InterPro" id="IPR024401">
    <property type="entry name" value="WYL_prot"/>
</dbReference>
<accession>A0A6J5R743</accession>
<dbReference type="Pfam" id="PF10902">
    <property type="entry name" value="WYL_2"/>
    <property type="match status" value="1"/>
</dbReference>
<gene>
    <name evidence="2" type="ORF">UFOVP1247_60</name>
    <name evidence="1" type="ORF">UFOVP970_100</name>
</gene>
<protein>
    <submittedName>
        <fullName evidence="2">WYL domain containing protein</fullName>
    </submittedName>
</protein>
<reference evidence="2" key="1">
    <citation type="submission" date="2020-05" db="EMBL/GenBank/DDBJ databases">
        <authorList>
            <person name="Chiriac C."/>
            <person name="Salcher M."/>
            <person name="Ghai R."/>
            <person name="Kavagutti S V."/>
        </authorList>
    </citation>
    <scope>NUCLEOTIDE SEQUENCE</scope>
</reference>
<dbReference type="EMBL" id="LR796916">
    <property type="protein sequence ID" value="CAB4174962.1"/>
    <property type="molecule type" value="Genomic_DNA"/>
</dbReference>
<proteinExistence type="predicted"/>